<sequence length="301" mass="33106">MSDLADLFPGFESHWIDTQAGRVFARSGGAGPPLVLLHGFPQTHVMWHRVAPALAERFSVVAMDLRGYGWSSAPRGDDEHLLYSKRAMAEDVIAVMEALGHVRFAAVGHDRGGRVAYRLALDHPGRLDRLCVIDIMPTLSMWEGMTAARALQVYHWTFLAQPAPLPERLIGGDPIFWMEQKLAAWSGTGTLERFDPRALAHYRAAFNNPDRIHAMCEDYRAGATVDLKFDREDRDAGRTIACPTQAIWGASGIPAANSSPLDTWRATFAPGIVGGAVESGHFVPEENPRAMLDLLLPFLLA</sequence>
<dbReference type="Pfam" id="PF00561">
    <property type="entry name" value="Abhydrolase_1"/>
    <property type="match status" value="1"/>
</dbReference>
<name>A0ABT1LCK0_9HYPH</name>
<dbReference type="InterPro" id="IPR000639">
    <property type="entry name" value="Epox_hydrolase-like"/>
</dbReference>
<dbReference type="EMBL" id="JANCLU010000010">
    <property type="protein sequence ID" value="MCP8939224.1"/>
    <property type="molecule type" value="Genomic_DNA"/>
</dbReference>
<proteinExistence type="predicted"/>
<protein>
    <submittedName>
        <fullName evidence="3">Alpha/beta hydrolase</fullName>
    </submittedName>
</protein>
<dbReference type="GO" id="GO:0016787">
    <property type="term" value="F:hydrolase activity"/>
    <property type="evidence" value="ECO:0007669"/>
    <property type="project" value="UniProtKB-KW"/>
</dbReference>
<reference evidence="3 4" key="1">
    <citation type="submission" date="2022-07" db="EMBL/GenBank/DDBJ databases">
        <authorList>
            <person name="Li W.-J."/>
            <person name="Deng Q.-Q."/>
        </authorList>
    </citation>
    <scope>NUCLEOTIDE SEQUENCE [LARGE SCALE GENOMIC DNA]</scope>
    <source>
        <strain evidence="3 4">SYSU M60028</strain>
    </source>
</reference>
<evidence type="ECO:0000313" key="4">
    <source>
        <dbReference type="Proteomes" id="UP001205890"/>
    </source>
</evidence>
<dbReference type="PRINTS" id="PR00412">
    <property type="entry name" value="EPOXHYDRLASE"/>
</dbReference>
<dbReference type="PRINTS" id="PR00111">
    <property type="entry name" value="ABHYDROLASE"/>
</dbReference>
<keyword evidence="1 3" id="KW-0378">Hydrolase</keyword>
<dbReference type="Proteomes" id="UP001205890">
    <property type="component" value="Unassembled WGS sequence"/>
</dbReference>
<gene>
    <name evidence="3" type="ORF">NK718_11910</name>
</gene>
<dbReference type="Gene3D" id="3.40.50.1820">
    <property type="entry name" value="alpha/beta hydrolase"/>
    <property type="match status" value="1"/>
</dbReference>
<accession>A0ABT1LCK0</accession>
<organism evidence="3 4">
    <name type="scientific">Alsobacter ponti</name>
    <dbReference type="NCBI Taxonomy" id="2962936"/>
    <lineage>
        <taxon>Bacteria</taxon>
        <taxon>Pseudomonadati</taxon>
        <taxon>Pseudomonadota</taxon>
        <taxon>Alphaproteobacteria</taxon>
        <taxon>Hyphomicrobiales</taxon>
        <taxon>Alsobacteraceae</taxon>
        <taxon>Alsobacter</taxon>
    </lineage>
</organism>
<dbReference type="SUPFAM" id="SSF53474">
    <property type="entry name" value="alpha/beta-Hydrolases"/>
    <property type="match status" value="1"/>
</dbReference>
<feature type="domain" description="AB hydrolase-1" evidence="2">
    <location>
        <begin position="32"/>
        <end position="288"/>
    </location>
</feature>
<dbReference type="RefSeq" id="WP_254742300.1">
    <property type="nucleotide sequence ID" value="NZ_JANCLU010000010.1"/>
</dbReference>
<evidence type="ECO:0000256" key="1">
    <source>
        <dbReference type="ARBA" id="ARBA00022801"/>
    </source>
</evidence>
<evidence type="ECO:0000259" key="2">
    <source>
        <dbReference type="Pfam" id="PF00561"/>
    </source>
</evidence>
<evidence type="ECO:0000313" key="3">
    <source>
        <dbReference type="EMBL" id="MCP8939224.1"/>
    </source>
</evidence>
<dbReference type="PANTHER" id="PTHR43329">
    <property type="entry name" value="EPOXIDE HYDROLASE"/>
    <property type="match status" value="1"/>
</dbReference>
<keyword evidence="4" id="KW-1185">Reference proteome</keyword>
<comment type="caution">
    <text evidence="3">The sequence shown here is derived from an EMBL/GenBank/DDBJ whole genome shotgun (WGS) entry which is preliminary data.</text>
</comment>
<dbReference type="InterPro" id="IPR029058">
    <property type="entry name" value="AB_hydrolase_fold"/>
</dbReference>
<dbReference type="InterPro" id="IPR000073">
    <property type="entry name" value="AB_hydrolase_1"/>
</dbReference>